<dbReference type="InterPro" id="IPR007138">
    <property type="entry name" value="ABM_dom"/>
</dbReference>
<proteinExistence type="predicted"/>
<protein>
    <submittedName>
        <fullName evidence="2">Heme-degrading monooxygenase IsdG</fullName>
    </submittedName>
</protein>
<dbReference type="SUPFAM" id="SSF54909">
    <property type="entry name" value="Dimeric alpha+beta barrel"/>
    <property type="match status" value="1"/>
</dbReference>
<dbReference type="PROSITE" id="PS51725">
    <property type="entry name" value="ABM"/>
    <property type="match status" value="1"/>
</dbReference>
<reference evidence="2" key="2">
    <citation type="journal article" date="2014" name="ISME J.">
        <title>Microbial stratification in low pH oxic and suboxic macroscopic growths along an acid mine drainage.</title>
        <authorList>
            <person name="Mendez-Garcia C."/>
            <person name="Mesa V."/>
            <person name="Sprenger R.R."/>
            <person name="Richter M."/>
            <person name="Diez M.S."/>
            <person name="Solano J."/>
            <person name="Bargiela R."/>
            <person name="Golyshina O.V."/>
            <person name="Manteca A."/>
            <person name="Ramos J.L."/>
            <person name="Gallego J.R."/>
            <person name="Llorente I."/>
            <person name="Martins Dos Santos V.A."/>
            <person name="Jensen O.N."/>
            <person name="Pelaez A.I."/>
            <person name="Sanchez J."/>
            <person name="Ferrer M."/>
        </authorList>
    </citation>
    <scope>NUCLEOTIDE SEQUENCE</scope>
</reference>
<dbReference type="AlphaFoldDB" id="T1ABR6"/>
<organism evidence="2">
    <name type="scientific">mine drainage metagenome</name>
    <dbReference type="NCBI Taxonomy" id="410659"/>
    <lineage>
        <taxon>unclassified sequences</taxon>
        <taxon>metagenomes</taxon>
        <taxon>ecological metagenomes</taxon>
    </lineage>
</organism>
<dbReference type="GO" id="GO:0004497">
    <property type="term" value="F:monooxygenase activity"/>
    <property type="evidence" value="ECO:0007669"/>
    <property type="project" value="UniProtKB-KW"/>
</dbReference>
<evidence type="ECO:0000259" key="1">
    <source>
        <dbReference type="PROSITE" id="PS51725"/>
    </source>
</evidence>
<evidence type="ECO:0000313" key="2">
    <source>
        <dbReference type="EMBL" id="EQD39305.1"/>
    </source>
</evidence>
<comment type="caution">
    <text evidence="2">The sequence shown here is derived from an EMBL/GenBank/DDBJ whole genome shotgun (WGS) entry which is preliminary data.</text>
</comment>
<name>T1ABR6_9ZZZZ</name>
<dbReference type="Gene3D" id="3.30.70.100">
    <property type="match status" value="1"/>
</dbReference>
<dbReference type="PANTHER" id="PTHR34474">
    <property type="entry name" value="SIGNAL TRANSDUCTION PROTEIN TRAP"/>
    <property type="match status" value="1"/>
</dbReference>
<dbReference type="Pfam" id="PF03992">
    <property type="entry name" value="ABM"/>
    <property type="match status" value="1"/>
</dbReference>
<sequence>MTWMLVNRITVDSPAEADRVIEAFRHRAGTVDRAPGFEGLEVWRETDGREVVVATRWARSEDFAAWLHSPAFREAHAHAGATPGAAHGTAYEVVVGGAGDRVAP</sequence>
<dbReference type="EMBL" id="AUZY01010265">
    <property type="protein sequence ID" value="EQD39305.1"/>
    <property type="molecule type" value="Genomic_DNA"/>
</dbReference>
<accession>T1ABR6</accession>
<keyword evidence="2" id="KW-0503">Monooxygenase</keyword>
<reference evidence="2" key="1">
    <citation type="submission" date="2013-08" db="EMBL/GenBank/DDBJ databases">
        <authorList>
            <person name="Mendez C."/>
            <person name="Richter M."/>
            <person name="Ferrer M."/>
            <person name="Sanchez J."/>
        </authorList>
    </citation>
    <scope>NUCLEOTIDE SEQUENCE</scope>
</reference>
<keyword evidence="2" id="KW-0560">Oxidoreductase</keyword>
<gene>
    <name evidence="2" type="ORF">B1B_15423</name>
</gene>
<dbReference type="PANTHER" id="PTHR34474:SF2">
    <property type="entry name" value="SIGNAL TRANSDUCTION PROTEIN TRAP"/>
    <property type="match status" value="1"/>
</dbReference>
<dbReference type="InterPro" id="IPR050404">
    <property type="entry name" value="Heme-degrading_MO"/>
</dbReference>
<dbReference type="InterPro" id="IPR011008">
    <property type="entry name" value="Dimeric_a/b-barrel"/>
</dbReference>
<feature type="domain" description="ABM" evidence="1">
    <location>
        <begin position="3"/>
        <end position="93"/>
    </location>
</feature>